<dbReference type="PROSITE" id="PS51718">
    <property type="entry name" value="G_DYNAMIN_2"/>
    <property type="match status" value="1"/>
</dbReference>
<evidence type="ECO:0000256" key="2">
    <source>
        <dbReference type="ARBA" id="ARBA00023134"/>
    </source>
</evidence>
<dbReference type="GO" id="GO:0006897">
    <property type="term" value="P:endocytosis"/>
    <property type="evidence" value="ECO:0007669"/>
    <property type="project" value="TreeGrafter"/>
</dbReference>
<keyword evidence="6" id="KW-1185">Reference proteome</keyword>
<evidence type="ECO:0000313" key="6">
    <source>
        <dbReference type="Proteomes" id="UP001174691"/>
    </source>
</evidence>
<dbReference type="GO" id="GO:0048312">
    <property type="term" value="P:intracellular distribution of mitochondria"/>
    <property type="evidence" value="ECO:0007669"/>
    <property type="project" value="TreeGrafter"/>
</dbReference>
<organism evidence="5 6">
    <name type="scientific">Coniochaeta hoffmannii</name>
    <dbReference type="NCBI Taxonomy" id="91930"/>
    <lineage>
        <taxon>Eukaryota</taxon>
        <taxon>Fungi</taxon>
        <taxon>Dikarya</taxon>
        <taxon>Ascomycota</taxon>
        <taxon>Pezizomycotina</taxon>
        <taxon>Sordariomycetes</taxon>
        <taxon>Sordariomycetidae</taxon>
        <taxon>Coniochaetales</taxon>
        <taxon>Coniochaetaceae</taxon>
        <taxon>Coniochaeta</taxon>
    </lineage>
</organism>
<dbReference type="Gene3D" id="3.40.50.300">
    <property type="entry name" value="P-loop containing nucleotide triphosphate hydrolases"/>
    <property type="match status" value="1"/>
</dbReference>
<dbReference type="GO" id="GO:0016559">
    <property type="term" value="P:peroxisome fission"/>
    <property type="evidence" value="ECO:0007669"/>
    <property type="project" value="TreeGrafter"/>
</dbReference>
<dbReference type="GO" id="GO:0003924">
    <property type="term" value="F:GTPase activity"/>
    <property type="evidence" value="ECO:0007669"/>
    <property type="project" value="InterPro"/>
</dbReference>
<dbReference type="PANTHER" id="PTHR11566">
    <property type="entry name" value="DYNAMIN"/>
    <property type="match status" value="1"/>
</dbReference>
<keyword evidence="1" id="KW-0547">Nucleotide-binding</keyword>
<protein>
    <submittedName>
        <fullName evidence="5">Dynamin</fullName>
    </submittedName>
</protein>
<dbReference type="GO" id="GO:0000266">
    <property type="term" value="P:mitochondrial fission"/>
    <property type="evidence" value="ECO:0007669"/>
    <property type="project" value="TreeGrafter"/>
</dbReference>
<evidence type="ECO:0000259" key="4">
    <source>
        <dbReference type="PROSITE" id="PS51718"/>
    </source>
</evidence>
<dbReference type="PRINTS" id="PR00195">
    <property type="entry name" value="DYNAMIN"/>
</dbReference>
<dbReference type="GO" id="GO:0016020">
    <property type="term" value="C:membrane"/>
    <property type="evidence" value="ECO:0007669"/>
    <property type="project" value="TreeGrafter"/>
</dbReference>
<proteinExistence type="predicted"/>
<sequence>MNALNNTLLSNPELLQKIDKLREQNIGQHVALPQLVVVGDQSSGKSSLLESLTGIAFPRDVELCTRHATQITMRRDRQVRTSIHIIPGPQASEDHKMYLRAYTPKIPPGKDLRSAFPSILREVTDYMGIRTDMSSKTGSVFSEDTLKIEICGPHEDYLTVIDVPGIFRKHTEGITTKDDINLVRNLVRSFVRDKRTVILAVLPANVDISTQEILALAEEYDRLGERTLGILTKPDLVTEPSAQTSVCNLVLGKRMPLSLGYYLVRNRGADDAATGEGTLDKFFQQQPWSSLPPDRIGISALRKRLEALLAEITRREFPNLRREISEKLAECQRDLDRLGPARPNEKEQRSYLNAIAKQFEDLKGGALAAHYSPYELFERRAMRLITGLVNLTGEFSDWFQRHGQMRHFEGPESRTCEPRLLAEPVRSPSTPSTDTTSIDFRTYLRDCLETYGIVINDEYPELATLSTEDTDVEDPQHGIMDWIKNLYLESRGMDLATFNTELLSAAFAEQSHQWERMVKVYMGEVLRLIHHFMTGTLHAVCADDEVAKDIWAVILMPVLERYEAGMKQATLLVHIERYQPPFTLNPSFNKEVQTARGKRMKESLQDKAWNQAKYEDKWVLNLDDVALVTETKTNAQYLFEEIHDKLQSYYRLAVDRFMDNLFRQAVSYQLLTGPASPLTVFCQKWVVELDAETLNRIAGEKEPARKRRQILNKKTKALKEALEIINF</sequence>
<gene>
    <name evidence="5" type="ORF">NKR19_g5818</name>
</gene>
<dbReference type="GO" id="GO:0005525">
    <property type="term" value="F:GTP binding"/>
    <property type="evidence" value="ECO:0007669"/>
    <property type="project" value="InterPro"/>
</dbReference>
<evidence type="ECO:0000313" key="5">
    <source>
        <dbReference type="EMBL" id="KAJ9149121.1"/>
    </source>
</evidence>
<name>A0AA38RIW6_9PEZI</name>
<dbReference type="Proteomes" id="UP001174691">
    <property type="component" value="Unassembled WGS sequence"/>
</dbReference>
<feature type="domain" description="GED" evidence="3">
    <location>
        <begin position="639"/>
        <end position="727"/>
    </location>
</feature>
<dbReference type="CDD" id="cd08771">
    <property type="entry name" value="DLP_1"/>
    <property type="match status" value="1"/>
</dbReference>
<keyword evidence="2" id="KW-0342">GTP-binding</keyword>
<dbReference type="FunFam" id="3.40.50.300:FF:001425">
    <property type="entry name" value="Dynamin GTPase, putative"/>
    <property type="match status" value="1"/>
</dbReference>
<feature type="domain" description="Dynamin-type G" evidence="4">
    <location>
        <begin position="29"/>
        <end position="318"/>
    </location>
</feature>
<accession>A0AA38RIW6</accession>
<dbReference type="PROSITE" id="PS51388">
    <property type="entry name" value="GED"/>
    <property type="match status" value="1"/>
</dbReference>
<dbReference type="EMBL" id="JANBVN010000083">
    <property type="protein sequence ID" value="KAJ9149121.1"/>
    <property type="molecule type" value="Genomic_DNA"/>
</dbReference>
<dbReference type="GO" id="GO:0005874">
    <property type="term" value="C:microtubule"/>
    <property type="evidence" value="ECO:0007669"/>
    <property type="project" value="TreeGrafter"/>
</dbReference>
<reference evidence="5" key="1">
    <citation type="submission" date="2022-07" db="EMBL/GenBank/DDBJ databases">
        <title>Fungi with potential for degradation of polypropylene.</title>
        <authorList>
            <person name="Gostincar C."/>
        </authorList>
    </citation>
    <scope>NUCLEOTIDE SEQUENCE</scope>
    <source>
        <strain evidence="5">EXF-13287</strain>
    </source>
</reference>
<dbReference type="InterPro" id="IPR001401">
    <property type="entry name" value="Dynamin_GTPase"/>
</dbReference>
<dbReference type="InterPro" id="IPR020850">
    <property type="entry name" value="GED_dom"/>
</dbReference>
<dbReference type="SMART" id="SM00053">
    <property type="entry name" value="DYNc"/>
    <property type="match status" value="1"/>
</dbReference>
<dbReference type="SUPFAM" id="SSF52540">
    <property type="entry name" value="P-loop containing nucleoside triphosphate hydrolases"/>
    <property type="match status" value="1"/>
</dbReference>
<evidence type="ECO:0000259" key="3">
    <source>
        <dbReference type="PROSITE" id="PS51388"/>
    </source>
</evidence>
<dbReference type="InterPro" id="IPR030381">
    <property type="entry name" value="G_DYNAMIN_dom"/>
</dbReference>
<dbReference type="Pfam" id="PF00350">
    <property type="entry name" value="Dynamin_N"/>
    <property type="match status" value="1"/>
</dbReference>
<dbReference type="InterPro" id="IPR000375">
    <property type="entry name" value="Dynamin_stalk"/>
</dbReference>
<comment type="caution">
    <text evidence="5">The sequence shown here is derived from an EMBL/GenBank/DDBJ whole genome shotgun (WGS) entry which is preliminary data.</text>
</comment>
<dbReference type="Pfam" id="PF01031">
    <property type="entry name" value="Dynamin_M"/>
    <property type="match status" value="1"/>
</dbReference>
<dbReference type="InterPro" id="IPR022812">
    <property type="entry name" value="Dynamin"/>
</dbReference>
<dbReference type="GO" id="GO:0008017">
    <property type="term" value="F:microtubule binding"/>
    <property type="evidence" value="ECO:0007669"/>
    <property type="project" value="TreeGrafter"/>
</dbReference>
<evidence type="ECO:0000256" key="1">
    <source>
        <dbReference type="ARBA" id="ARBA00022741"/>
    </source>
</evidence>
<dbReference type="InterPro" id="IPR027417">
    <property type="entry name" value="P-loop_NTPase"/>
</dbReference>
<dbReference type="PANTHER" id="PTHR11566:SF215">
    <property type="entry name" value="DYNAMIN GTPASE"/>
    <property type="match status" value="1"/>
</dbReference>
<dbReference type="GO" id="GO:0005739">
    <property type="term" value="C:mitochondrion"/>
    <property type="evidence" value="ECO:0007669"/>
    <property type="project" value="TreeGrafter"/>
</dbReference>
<dbReference type="AlphaFoldDB" id="A0AA38RIW6"/>
<dbReference type="InterPro" id="IPR045063">
    <property type="entry name" value="Dynamin_N"/>
</dbReference>